<feature type="chain" id="PRO_5044663552" description="Peptidyl-prolyl cis-trans isomerase" evidence="6">
    <location>
        <begin position="27"/>
        <end position="165"/>
    </location>
</feature>
<proteinExistence type="inferred from homology"/>
<comment type="similarity">
    <text evidence="5">Belongs to the FKBP-type PPIase family.</text>
</comment>
<evidence type="ECO:0000256" key="6">
    <source>
        <dbReference type="SAM" id="SignalP"/>
    </source>
</evidence>
<protein>
    <recommendedName>
        <fullName evidence="5">Peptidyl-prolyl cis-trans isomerase</fullName>
        <ecNumber evidence="5">5.2.1.8</ecNumber>
    </recommendedName>
</protein>
<evidence type="ECO:0000256" key="2">
    <source>
        <dbReference type="ARBA" id="ARBA00023110"/>
    </source>
</evidence>
<reference evidence="8 10" key="1">
    <citation type="submission" date="2019-12" db="EMBL/GenBank/DDBJ databases">
        <title>Genomic-based taxomic classification of the family Erythrobacteraceae.</title>
        <authorList>
            <person name="Xu L."/>
        </authorList>
    </citation>
    <scope>NUCLEOTIDE SEQUENCE [LARGE SCALE GENOMIC DNA]</scope>
    <source>
        <strain evidence="8 10">JCM 16677</strain>
    </source>
</reference>
<organism evidence="8 10">
    <name type="scientific">Parerythrobacter jejuensis</name>
    <dbReference type="NCBI Taxonomy" id="795812"/>
    <lineage>
        <taxon>Bacteria</taxon>
        <taxon>Pseudomonadati</taxon>
        <taxon>Pseudomonadota</taxon>
        <taxon>Alphaproteobacteria</taxon>
        <taxon>Sphingomonadales</taxon>
        <taxon>Erythrobacteraceae</taxon>
        <taxon>Parerythrobacter</taxon>
    </lineage>
</organism>
<dbReference type="EMBL" id="WTYE01000001">
    <property type="protein sequence ID" value="MXP33807.1"/>
    <property type="molecule type" value="Genomic_DNA"/>
</dbReference>
<gene>
    <name evidence="8" type="ORF">GRI94_04320</name>
    <name evidence="9" type="ORF">GRI94_18410</name>
</gene>
<dbReference type="PANTHER" id="PTHR45779">
    <property type="entry name" value="PEPTIDYLPROLYL ISOMERASE"/>
    <property type="match status" value="1"/>
</dbReference>
<dbReference type="OrthoDB" id="9812109at2"/>
<feature type="signal peptide" evidence="6">
    <location>
        <begin position="1"/>
        <end position="26"/>
    </location>
</feature>
<comment type="catalytic activity">
    <reaction evidence="1 4 5">
        <text>[protein]-peptidylproline (omega=180) = [protein]-peptidylproline (omega=0)</text>
        <dbReference type="Rhea" id="RHEA:16237"/>
        <dbReference type="Rhea" id="RHEA-COMP:10747"/>
        <dbReference type="Rhea" id="RHEA-COMP:10748"/>
        <dbReference type="ChEBI" id="CHEBI:83833"/>
        <dbReference type="ChEBI" id="CHEBI:83834"/>
        <dbReference type="EC" id="5.2.1.8"/>
    </reaction>
</comment>
<dbReference type="RefSeq" id="WP_160778524.1">
    <property type="nucleotide sequence ID" value="NZ_BAAAZF010000001.1"/>
</dbReference>
<name>A0A845ANN4_9SPHN</name>
<dbReference type="Pfam" id="PF00254">
    <property type="entry name" value="FKBP_C"/>
    <property type="match status" value="1"/>
</dbReference>
<dbReference type="SUPFAM" id="SSF54534">
    <property type="entry name" value="FKBP-like"/>
    <property type="match status" value="1"/>
</dbReference>
<evidence type="ECO:0000313" key="9">
    <source>
        <dbReference type="EMBL" id="MXP33807.1"/>
    </source>
</evidence>
<dbReference type="GO" id="GO:0003755">
    <property type="term" value="F:peptidyl-prolyl cis-trans isomerase activity"/>
    <property type="evidence" value="ECO:0007669"/>
    <property type="project" value="UniProtKB-UniRule"/>
</dbReference>
<evidence type="ECO:0000313" key="10">
    <source>
        <dbReference type="Proteomes" id="UP000446786"/>
    </source>
</evidence>
<evidence type="ECO:0000256" key="5">
    <source>
        <dbReference type="RuleBase" id="RU003915"/>
    </source>
</evidence>
<dbReference type="Gene3D" id="3.10.50.40">
    <property type="match status" value="1"/>
</dbReference>
<keyword evidence="10" id="KW-1185">Reference proteome</keyword>
<evidence type="ECO:0000256" key="4">
    <source>
        <dbReference type="PROSITE-ProRule" id="PRU00277"/>
    </source>
</evidence>
<evidence type="ECO:0000313" key="8">
    <source>
        <dbReference type="EMBL" id="MXP31047.1"/>
    </source>
</evidence>
<keyword evidence="6" id="KW-0732">Signal</keyword>
<evidence type="ECO:0000259" key="7">
    <source>
        <dbReference type="PROSITE" id="PS50059"/>
    </source>
</evidence>
<dbReference type="EC" id="5.2.1.8" evidence="5"/>
<dbReference type="AlphaFoldDB" id="A0A845ANN4"/>
<evidence type="ECO:0000256" key="3">
    <source>
        <dbReference type="ARBA" id="ARBA00023235"/>
    </source>
</evidence>
<sequence length="165" mass="17627">MTGKPPTSVFVSLGLAGVAVAAAAFAQEAPPDYSQDTAWHNRQQAALASLKQSDGWRHEARNLRWRYISGSGAGKRPSLRDRVTVHYTGSFIDGTEFDSSYASGKPVTFPLGRLVKAWQVAIPKMAVGDTIEIAAPADLAYGPRGKGPIPGGATLMFKVELLDIE</sequence>
<dbReference type="PROSITE" id="PS50059">
    <property type="entry name" value="FKBP_PPIASE"/>
    <property type="match status" value="1"/>
</dbReference>
<dbReference type="InterPro" id="IPR046357">
    <property type="entry name" value="PPIase_dom_sf"/>
</dbReference>
<accession>A0A845ANN4</accession>
<dbReference type="PANTHER" id="PTHR45779:SF7">
    <property type="entry name" value="PEPTIDYLPROLYL ISOMERASE"/>
    <property type="match status" value="1"/>
</dbReference>
<comment type="caution">
    <text evidence="8">The sequence shown here is derived from an EMBL/GenBank/DDBJ whole genome shotgun (WGS) entry which is preliminary data.</text>
</comment>
<dbReference type="InterPro" id="IPR001179">
    <property type="entry name" value="PPIase_FKBP_dom"/>
</dbReference>
<keyword evidence="2 4" id="KW-0697">Rotamase</keyword>
<evidence type="ECO:0000256" key="1">
    <source>
        <dbReference type="ARBA" id="ARBA00000971"/>
    </source>
</evidence>
<keyword evidence="3 4" id="KW-0413">Isomerase</keyword>
<feature type="domain" description="PPIase FKBP-type" evidence="7">
    <location>
        <begin position="80"/>
        <end position="165"/>
    </location>
</feature>
<dbReference type="Proteomes" id="UP000446786">
    <property type="component" value="Unassembled WGS sequence"/>
</dbReference>
<dbReference type="EMBL" id="WTYE01000001">
    <property type="protein sequence ID" value="MXP31047.1"/>
    <property type="molecule type" value="Genomic_DNA"/>
</dbReference>
<dbReference type="InterPro" id="IPR044609">
    <property type="entry name" value="FKBP2/11"/>
</dbReference>